<name>A0A1Y1RZE8_9SPIO</name>
<gene>
    <name evidence="12" type="ORF">B4O97_07750</name>
</gene>
<evidence type="ECO:0000256" key="6">
    <source>
        <dbReference type="ARBA" id="ARBA00023082"/>
    </source>
</evidence>
<keyword evidence="13" id="KW-1185">Reference proteome</keyword>
<dbReference type="EMBL" id="MWQY01000007">
    <property type="protein sequence ID" value="ORC35953.1"/>
    <property type="molecule type" value="Genomic_DNA"/>
</dbReference>
<dbReference type="Pfam" id="PF00309">
    <property type="entry name" value="Sigma54_AID"/>
    <property type="match status" value="1"/>
</dbReference>
<dbReference type="RefSeq" id="WP_083049767.1">
    <property type="nucleotide sequence ID" value="NZ_MWQY01000007.1"/>
</dbReference>
<evidence type="ECO:0000259" key="10">
    <source>
        <dbReference type="Pfam" id="PF04552"/>
    </source>
</evidence>
<keyword evidence="2" id="KW-0240">DNA-directed RNA polymerase</keyword>
<dbReference type="PROSITE" id="PS50044">
    <property type="entry name" value="SIGMA54_3"/>
    <property type="match status" value="1"/>
</dbReference>
<evidence type="ECO:0000256" key="2">
    <source>
        <dbReference type="ARBA" id="ARBA00022478"/>
    </source>
</evidence>
<feature type="region of interest" description="Disordered" evidence="9">
    <location>
        <begin position="59"/>
        <end position="91"/>
    </location>
</feature>
<evidence type="ECO:0000313" key="12">
    <source>
        <dbReference type="EMBL" id="ORC35953.1"/>
    </source>
</evidence>
<evidence type="ECO:0000256" key="3">
    <source>
        <dbReference type="ARBA" id="ARBA00022679"/>
    </source>
</evidence>
<keyword evidence="7" id="KW-0238">DNA-binding</keyword>
<dbReference type="GO" id="GO:0000428">
    <property type="term" value="C:DNA-directed RNA polymerase complex"/>
    <property type="evidence" value="ECO:0007669"/>
    <property type="project" value="UniProtKB-KW"/>
</dbReference>
<evidence type="ECO:0000259" key="11">
    <source>
        <dbReference type="Pfam" id="PF04963"/>
    </source>
</evidence>
<keyword evidence="3" id="KW-0808">Transferase</keyword>
<dbReference type="NCBIfam" id="TIGR02395">
    <property type="entry name" value="rpoN_sigma"/>
    <property type="match status" value="1"/>
</dbReference>
<feature type="compositionally biased region" description="Polar residues" evidence="9">
    <location>
        <begin position="73"/>
        <end position="82"/>
    </location>
</feature>
<dbReference type="PROSITE" id="PS00718">
    <property type="entry name" value="SIGMA54_2"/>
    <property type="match status" value="1"/>
</dbReference>
<dbReference type="GO" id="GO:0001216">
    <property type="term" value="F:DNA-binding transcription activator activity"/>
    <property type="evidence" value="ECO:0007669"/>
    <property type="project" value="InterPro"/>
</dbReference>
<dbReference type="InterPro" id="IPR007634">
    <property type="entry name" value="RNA_pol_sigma_54_DNA-bd"/>
</dbReference>
<dbReference type="GO" id="GO:0003677">
    <property type="term" value="F:DNA binding"/>
    <property type="evidence" value="ECO:0007669"/>
    <property type="project" value="UniProtKB-KW"/>
</dbReference>
<dbReference type="PANTHER" id="PTHR32248:SF4">
    <property type="entry name" value="RNA POLYMERASE SIGMA-54 FACTOR"/>
    <property type="match status" value="1"/>
</dbReference>
<feature type="domain" description="RNA polymerase sigma factor 54 DNA-binding" evidence="10">
    <location>
        <begin position="298"/>
        <end position="456"/>
    </location>
</feature>
<sequence length="456" mass="53287">MQYQRPVLVQQQKLKMSPQLYQSIQMMALPIQELRQKIREELERNPALEIVSEKQALSIDENRPNTEDFDAFENSSDPGYNQSRDREAGDRKQKFLEGALSRSESLHDHLLWQWQLQPVDRDLYETGELLIQNLDHNGFHIEEPSTFLSPRQMERFQEAAERIRQLEPAGTCTANFKESLIVQARLSPAAPDRIEEVIEKHMELLERGRYQDVARKMHIDLEDVDEILEFLRTLNPFPGRLYSSDEVCFVVPDVMVVMLDGEYQPILNDEEVPVLGINDFYTQLLRENKARDQKEVRSFVRDHVKDAQWFIRSVTQRNQTLLRISKAVVEFQRDFFRRGPKYLKPLTLKDIAQAVDVHETTVSRIANSKYIQTEWGIFELKYFFTNSISGAGSTGSQFSKEGVKHRIREIIEEHSSSKRLSDQKIADILAERGIKIARRTVAKYRQELDILSSYDR</sequence>
<evidence type="ECO:0000256" key="1">
    <source>
        <dbReference type="ARBA" id="ARBA00008798"/>
    </source>
</evidence>
<keyword evidence="5" id="KW-0805">Transcription regulation</keyword>
<feature type="domain" description="RNA polymerase sigma factor 54 core-binding" evidence="11">
    <location>
        <begin position="97"/>
        <end position="281"/>
    </location>
</feature>
<dbReference type="Pfam" id="PF04963">
    <property type="entry name" value="Sigma54_CBD"/>
    <property type="match status" value="1"/>
</dbReference>
<dbReference type="Gene3D" id="1.10.10.60">
    <property type="entry name" value="Homeodomain-like"/>
    <property type="match status" value="1"/>
</dbReference>
<evidence type="ECO:0000313" key="13">
    <source>
        <dbReference type="Proteomes" id="UP000192343"/>
    </source>
</evidence>
<dbReference type="PRINTS" id="PR00045">
    <property type="entry name" value="SIGMA54FCT"/>
</dbReference>
<dbReference type="Proteomes" id="UP000192343">
    <property type="component" value="Unassembled WGS sequence"/>
</dbReference>
<evidence type="ECO:0000256" key="9">
    <source>
        <dbReference type="SAM" id="MobiDB-lite"/>
    </source>
</evidence>
<dbReference type="Gene3D" id="1.10.10.1330">
    <property type="entry name" value="RNA polymerase sigma-54 factor, core-binding domain"/>
    <property type="match status" value="1"/>
</dbReference>
<dbReference type="STRING" id="1963862.B4O97_07750"/>
<keyword evidence="4" id="KW-0548">Nucleotidyltransferase</keyword>
<evidence type="ECO:0000256" key="7">
    <source>
        <dbReference type="ARBA" id="ARBA00023125"/>
    </source>
</evidence>
<dbReference type="GO" id="GO:0016779">
    <property type="term" value="F:nucleotidyltransferase activity"/>
    <property type="evidence" value="ECO:0007669"/>
    <property type="project" value="UniProtKB-KW"/>
</dbReference>
<dbReference type="PIRSF" id="PIRSF000774">
    <property type="entry name" value="RpoN"/>
    <property type="match status" value="1"/>
</dbReference>
<dbReference type="PANTHER" id="PTHR32248">
    <property type="entry name" value="RNA POLYMERASE SIGMA-54 FACTOR"/>
    <property type="match status" value="1"/>
</dbReference>
<dbReference type="InterPro" id="IPR038709">
    <property type="entry name" value="RpoN_core-bd_sf"/>
</dbReference>
<organism evidence="12 13">
    <name type="scientific">Marispirochaeta aestuarii</name>
    <dbReference type="NCBI Taxonomy" id="1963862"/>
    <lineage>
        <taxon>Bacteria</taxon>
        <taxon>Pseudomonadati</taxon>
        <taxon>Spirochaetota</taxon>
        <taxon>Spirochaetia</taxon>
        <taxon>Spirochaetales</taxon>
        <taxon>Spirochaetaceae</taxon>
        <taxon>Marispirochaeta</taxon>
    </lineage>
</organism>
<evidence type="ECO:0000256" key="4">
    <source>
        <dbReference type="ARBA" id="ARBA00022695"/>
    </source>
</evidence>
<dbReference type="GO" id="GO:0006352">
    <property type="term" value="P:DNA-templated transcription initiation"/>
    <property type="evidence" value="ECO:0007669"/>
    <property type="project" value="InterPro"/>
</dbReference>
<reference evidence="12 13" key="1">
    <citation type="submission" date="2017-03" db="EMBL/GenBank/DDBJ databases">
        <title>Draft Genome sequence of Marispirochaeta sp. strain JC444.</title>
        <authorList>
            <person name="Shivani Y."/>
            <person name="Subhash Y."/>
            <person name="Sasikala C."/>
            <person name="Ramana C."/>
        </authorList>
    </citation>
    <scope>NUCLEOTIDE SEQUENCE [LARGE SCALE GENOMIC DNA]</scope>
    <source>
        <strain evidence="12 13">JC444</strain>
    </source>
</reference>
<dbReference type="InterPro" id="IPR007046">
    <property type="entry name" value="RNA_pol_sigma_54_core-bd"/>
</dbReference>
<dbReference type="AlphaFoldDB" id="A0A1Y1RZE8"/>
<keyword evidence="8" id="KW-0804">Transcription</keyword>
<dbReference type="GO" id="GO:0016987">
    <property type="term" value="F:sigma factor activity"/>
    <property type="evidence" value="ECO:0007669"/>
    <property type="project" value="UniProtKB-KW"/>
</dbReference>
<comment type="similarity">
    <text evidence="1">Belongs to the sigma-54 factor family.</text>
</comment>
<evidence type="ECO:0000256" key="5">
    <source>
        <dbReference type="ARBA" id="ARBA00023015"/>
    </source>
</evidence>
<dbReference type="Pfam" id="PF04552">
    <property type="entry name" value="Sigma54_DBD"/>
    <property type="match status" value="1"/>
</dbReference>
<comment type="caution">
    <text evidence="12">The sequence shown here is derived from an EMBL/GenBank/DDBJ whole genome shotgun (WGS) entry which is preliminary data.</text>
</comment>
<dbReference type="InterPro" id="IPR000394">
    <property type="entry name" value="RNA_pol_sigma_54"/>
</dbReference>
<evidence type="ECO:0000256" key="8">
    <source>
        <dbReference type="ARBA" id="ARBA00023163"/>
    </source>
</evidence>
<keyword evidence="6" id="KW-0731">Sigma factor</keyword>
<protein>
    <submittedName>
        <fullName evidence="12">RNA polymerase sigma-54 factor</fullName>
    </submittedName>
</protein>
<accession>A0A1Y1RZE8</accession>
<proteinExistence type="inferred from homology"/>
<dbReference type="OrthoDB" id="9814402at2"/>